<evidence type="ECO:0008006" key="3">
    <source>
        <dbReference type="Google" id="ProtNLM"/>
    </source>
</evidence>
<proteinExistence type="predicted"/>
<dbReference type="Proteomes" id="UP000782901">
    <property type="component" value="Unassembled WGS sequence"/>
</dbReference>
<dbReference type="RefSeq" id="WP_147326371.1">
    <property type="nucleotide sequence ID" value="NZ_JADMRY010000017.1"/>
</dbReference>
<organism evidence="1 2">
    <name type="scientific">Bacteroides thetaiotaomicron</name>
    <dbReference type="NCBI Taxonomy" id="818"/>
    <lineage>
        <taxon>Bacteria</taxon>
        <taxon>Pseudomonadati</taxon>
        <taxon>Bacteroidota</taxon>
        <taxon>Bacteroidia</taxon>
        <taxon>Bacteroidales</taxon>
        <taxon>Bacteroidaceae</taxon>
        <taxon>Bacteroides</taxon>
    </lineage>
</organism>
<protein>
    <recommendedName>
        <fullName evidence="3">DUF4177 domain-containing protein</fullName>
    </recommendedName>
</protein>
<reference evidence="1" key="1">
    <citation type="submission" date="2021-02" db="EMBL/GenBank/DDBJ databases">
        <title>Infant gut strain persistence is associated with maternal origin, phylogeny, and functional potential including surface adhesion and iron acquisition.</title>
        <authorList>
            <person name="Lou Y.C."/>
        </authorList>
    </citation>
    <scope>NUCLEOTIDE SEQUENCE</scope>
    <source>
        <strain evidence="1">L3_082_243G1_dasL3_082_243G1_maxbin2.maxbin.015s ta_sub</strain>
    </source>
</reference>
<accession>A0A943DR07</accession>
<comment type="caution">
    <text evidence="1">The sequence shown here is derived from an EMBL/GenBank/DDBJ whole genome shotgun (WGS) entry which is preliminary data.</text>
</comment>
<evidence type="ECO:0000313" key="2">
    <source>
        <dbReference type="Proteomes" id="UP000782901"/>
    </source>
</evidence>
<dbReference type="AlphaFoldDB" id="A0A943DR07"/>
<gene>
    <name evidence="1" type="ORF">KHY35_08205</name>
</gene>
<sequence>MKKYEYRTFLLRPMDDGYRHNYQEYTTDKLNVLGSQGWEVVSELSSSYDGIMLLLKKEILDERIESHIVPPSFSGFHKSSDNDETE</sequence>
<evidence type="ECO:0000313" key="1">
    <source>
        <dbReference type="EMBL" id="MBS5410684.1"/>
    </source>
</evidence>
<name>A0A943DR07_BACT4</name>
<dbReference type="EMBL" id="JAGZEE010000010">
    <property type="protein sequence ID" value="MBS5410684.1"/>
    <property type="molecule type" value="Genomic_DNA"/>
</dbReference>